<dbReference type="AlphaFoldDB" id="A0A077LWT2"/>
<gene>
    <name evidence="2" type="ORF">BN12_130003</name>
</gene>
<dbReference type="SUPFAM" id="SSF51735">
    <property type="entry name" value="NAD(P)-binding Rossmann-fold domains"/>
    <property type="match status" value="1"/>
</dbReference>
<evidence type="ECO:0000259" key="1">
    <source>
        <dbReference type="Pfam" id="PF13460"/>
    </source>
</evidence>
<dbReference type="Gene3D" id="3.40.50.720">
    <property type="entry name" value="NAD(P)-binding Rossmann-like Domain"/>
    <property type="match status" value="1"/>
</dbReference>
<dbReference type="GO" id="GO:0044877">
    <property type="term" value="F:protein-containing complex binding"/>
    <property type="evidence" value="ECO:0007669"/>
    <property type="project" value="TreeGrafter"/>
</dbReference>
<dbReference type="EMBL" id="CAJB01000035">
    <property type="protein sequence ID" value="CCH76464.1"/>
    <property type="molecule type" value="Genomic_DNA"/>
</dbReference>
<name>A0A077LWT2_9MICO</name>
<dbReference type="InterPro" id="IPR036291">
    <property type="entry name" value="NAD(P)-bd_dom_sf"/>
</dbReference>
<dbReference type="PANTHER" id="PTHR12126">
    <property type="entry name" value="NADH-UBIQUINONE OXIDOREDUCTASE 39 KDA SUBUNIT-RELATED"/>
    <property type="match status" value="1"/>
</dbReference>
<dbReference type="RefSeq" id="WP_048549932.1">
    <property type="nucleotide sequence ID" value="NZ_HF570958.1"/>
</dbReference>
<evidence type="ECO:0000313" key="2">
    <source>
        <dbReference type="EMBL" id="CCH76464.1"/>
    </source>
</evidence>
<dbReference type="Pfam" id="PF13460">
    <property type="entry name" value="NAD_binding_10"/>
    <property type="match status" value="1"/>
</dbReference>
<sequence>MRIAVAGGTGAIGQHVVREARARGHEPVVLARSEGVDLTTGSGLEDRLVDVATVVDVTNIASQSRTKATAFFETVTRTLQEAERRAGVGHHLALSIVGIDRVSMGYYQAKLAQEHVVESGPVPCTILRATQFYEFVEQALRFAAIGPVSLVPRFPDQPVAAADVAATLLDQVESGPSGRVPDLAGPAVLDLLDLARRVNAAKGLGRRIVPVRMPGRAGRAMRAGGLLPDSDGPRGATTFDEWLAG</sequence>
<feature type="domain" description="NAD(P)-binding" evidence="1">
    <location>
        <begin position="7"/>
        <end position="173"/>
    </location>
</feature>
<evidence type="ECO:0000313" key="3">
    <source>
        <dbReference type="Proteomes" id="UP000035721"/>
    </source>
</evidence>
<dbReference type="PANTHER" id="PTHR12126:SF11">
    <property type="entry name" value="NADH DEHYDROGENASE [UBIQUINONE] 1 ALPHA SUBCOMPLEX SUBUNIT 9, MITOCHONDRIAL"/>
    <property type="match status" value="1"/>
</dbReference>
<dbReference type="InterPro" id="IPR016040">
    <property type="entry name" value="NAD(P)-bd_dom"/>
</dbReference>
<dbReference type="Proteomes" id="UP000035721">
    <property type="component" value="Unassembled WGS sequence"/>
</dbReference>
<keyword evidence="3" id="KW-1185">Reference proteome</keyword>
<organism evidence="2 3">
    <name type="scientific">Nostocoides japonicum T1-X7</name>
    <dbReference type="NCBI Taxonomy" id="1194083"/>
    <lineage>
        <taxon>Bacteria</taxon>
        <taxon>Bacillati</taxon>
        <taxon>Actinomycetota</taxon>
        <taxon>Actinomycetes</taxon>
        <taxon>Micrococcales</taxon>
        <taxon>Intrasporangiaceae</taxon>
        <taxon>Nostocoides</taxon>
    </lineage>
</organism>
<dbReference type="InterPro" id="IPR051207">
    <property type="entry name" value="ComplexI_NDUFA9_subunit"/>
</dbReference>
<accession>A0A077LWT2</accession>
<dbReference type="STRING" id="1194083.BN12_130003"/>
<dbReference type="OrthoDB" id="9771302at2"/>
<protein>
    <recommendedName>
        <fullName evidence="1">NAD(P)-binding domain-containing protein</fullName>
    </recommendedName>
</protein>
<comment type="caution">
    <text evidence="2">The sequence shown here is derived from an EMBL/GenBank/DDBJ whole genome shotgun (WGS) entry which is preliminary data.</text>
</comment>
<reference evidence="2 3" key="1">
    <citation type="journal article" date="2013" name="ISME J.">
        <title>A metabolic model for members of the genus Tetrasphaera involved in enhanced biological phosphorus removal.</title>
        <authorList>
            <person name="Kristiansen R."/>
            <person name="Nguyen H.T.T."/>
            <person name="Saunders A.M."/>
            <person name="Nielsen J.L."/>
            <person name="Wimmer R."/>
            <person name="Le V.Q."/>
            <person name="McIlroy S.J."/>
            <person name="Petrovski S."/>
            <person name="Seviour R.J."/>
            <person name="Calteau A."/>
            <person name="Nielsen K.L."/>
            <person name="Nielsen P.H."/>
        </authorList>
    </citation>
    <scope>NUCLEOTIDE SEQUENCE [LARGE SCALE GENOMIC DNA]</scope>
    <source>
        <strain evidence="2 3">T1-X7</strain>
    </source>
</reference>
<proteinExistence type="predicted"/>